<evidence type="ECO:0000313" key="4">
    <source>
        <dbReference type="Proteomes" id="UP000034539"/>
    </source>
</evidence>
<dbReference type="PANTHER" id="PTHR23135">
    <property type="entry name" value="MUR LIGASE FAMILY MEMBER"/>
    <property type="match status" value="1"/>
</dbReference>
<evidence type="ECO:0000259" key="1">
    <source>
        <dbReference type="Pfam" id="PF02875"/>
    </source>
</evidence>
<dbReference type="PANTHER" id="PTHR23135:SF4">
    <property type="entry name" value="UDP-N-ACETYLMURAMOYL-L-ALANYL-D-GLUTAMATE--2,6-DIAMINOPIMELATE LIGASE MURE HOMOLOG, CHLOROPLASTIC"/>
    <property type="match status" value="1"/>
</dbReference>
<evidence type="ECO:0000313" key="3">
    <source>
        <dbReference type="EMBL" id="KKR34435.1"/>
    </source>
</evidence>
<dbReference type="InterPro" id="IPR036565">
    <property type="entry name" value="Mur-like_cat_sf"/>
</dbReference>
<name>A0A0G0SIB2_9BACT</name>
<dbReference type="InterPro" id="IPR036615">
    <property type="entry name" value="Mur_ligase_C_dom_sf"/>
</dbReference>
<dbReference type="SUPFAM" id="SSF53623">
    <property type="entry name" value="MurD-like peptide ligases, catalytic domain"/>
    <property type="match status" value="1"/>
</dbReference>
<dbReference type="Pfam" id="PF02875">
    <property type="entry name" value="Mur_ligase_C"/>
    <property type="match status" value="1"/>
</dbReference>
<dbReference type="InterPro" id="IPR004101">
    <property type="entry name" value="Mur_ligase_C"/>
</dbReference>
<dbReference type="Pfam" id="PF08245">
    <property type="entry name" value="Mur_ligase_M"/>
    <property type="match status" value="1"/>
</dbReference>
<reference evidence="3 4" key="1">
    <citation type="journal article" date="2015" name="Nature">
        <title>rRNA introns, odd ribosomes, and small enigmatic genomes across a large radiation of phyla.</title>
        <authorList>
            <person name="Brown C.T."/>
            <person name="Hug L.A."/>
            <person name="Thomas B.C."/>
            <person name="Sharon I."/>
            <person name="Castelle C.J."/>
            <person name="Singh A."/>
            <person name="Wilkins M.J."/>
            <person name="Williams K.H."/>
            <person name="Banfield J.F."/>
        </authorList>
    </citation>
    <scope>NUCLEOTIDE SEQUENCE [LARGE SCALE GENOMIC DNA]</scope>
</reference>
<accession>A0A0G0SIB2</accession>
<dbReference type="EMBL" id="LBXN01000001">
    <property type="protein sequence ID" value="KKR34435.1"/>
    <property type="molecule type" value="Genomic_DNA"/>
</dbReference>
<evidence type="ECO:0000259" key="2">
    <source>
        <dbReference type="Pfam" id="PF08245"/>
    </source>
</evidence>
<dbReference type="GO" id="GO:0016881">
    <property type="term" value="F:acid-amino acid ligase activity"/>
    <property type="evidence" value="ECO:0007669"/>
    <property type="project" value="InterPro"/>
</dbReference>
<organism evidence="3 4">
    <name type="scientific">Candidatus Gottesmanbacteria bacterium GW2011_GWC2_39_8</name>
    <dbReference type="NCBI Taxonomy" id="1618450"/>
    <lineage>
        <taxon>Bacteria</taxon>
        <taxon>Candidatus Gottesmaniibacteriota</taxon>
    </lineage>
</organism>
<dbReference type="AlphaFoldDB" id="A0A0G0SIB2"/>
<feature type="domain" description="Mur ligase C-terminal" evidence="1">
    <location>
        <begin position="237"/>
        <end position="380"/>
    </location>
</feature>
<gene>
    <name evidence="3" type="ORF">UT63_C0001G0002</name>
</gene>
<dbReference type="InterPro" id="IPR013221">
    <property type="entry name" value="Mur_ligase_cen"/>
</dbReference>
<dbReference type="Gene3D" id="3.90.190.20">
    <property type="entry name" value="Mur ligase, C-terminal domain"/>
    <property type="match status" value="1"/>
</dbReference>
<dbReference type="Proteomes" id="UP000034539">
    <property type="component" value="Unassembled WGS sequence"/>
</dbReference>
<comment type="caution">
    <text evidence="3">The sequence shown here is derived from an EMBL/GenBank/DDBJ whole genome shotgun (WGS) entry which is preliminary data.</text>
</comment>
<sequence>MLQSFKNIYHFFQAVLAVILYRYPAGKLIVIGVTGTDGKTTTVNLIYHILKSAGKKVSMVSSINAVIGGKEYDTGFHVTNPSSFPLQKFFRKAVDHKDKYFVLEVTSHGLDQNRVVGCNFQIGVLTNVTHEHLDYHKTFENYFKTKLKLLKWAKKIVINRDDSSYNLISEKLKQKSATYSVANSDANYTTQIFPFKTSLKGNFNKYNILAAIACTKFLKISDDEIKKAVSNFKTPFGRMDEVYDNEFKIIVDFAHTPNAIHQALSAIKESAKGKIIHVFGSAGLRDASKRPLMGEVSGKYSDYVIITAEDPRTEDVRQISLAISQGCLKSGAKEADRKKSLSELRRDNYYWKIPDRQEAINFAIRKLAKKGDTVFISGKGHEKSMCYGKTEHPWSDYDAVKKALKIS</sequence>
<proteinExistence type="predicted"/>
<dbReference type="GO" id="GO:0005524">
    <property type="term" value="F:ATP binding"/>
    <property type="evidence" value="ECO:0007669"/>
    <property type="project" value="InterPro"/>
</dbReference>
<dbReference type="SUPFAM" id="SSF53244">
    <property type="entry name" value="MurD-like peptide ligases, peptide-binding domain"/>
    <property type="match status" value="1"/>
</dbReference>
<protein>
    <submittedName>
        <fullName evidence="3">UDP-N-acetylmuramyl-tripeptide synthetase</fullName>
    </submittedName>
</protein>
<feature type="domain" description="Mur ligase central" evidence="2">
    <location>
        <begin position="33"/>
        <end position="214"/>
    </location>
</feature>
<dbReference type="Gene3D" id="3.40.1190.10">
    <property type="entry name" value="Mur-like, catalytic domain"/>
    <property type="match status" value="1"/>
</dbReference>